<feature type="compositionally biased region" description="Basic and acidic residues" evidence="1">
    <location>
        <begin position="425"/>
        <end position="439"/>
    </location>
</feature>
<feature type="compositionally biased region" description="Basic and acidic residues" evidence="1">
    <location>
        <begin position="279"/>
        <end position="298"/>
    </location>
</feature>
<feature type="compositionally biased region" description="Polar residues" evidence="1">
    <location>
        <begin position="145"/>
        <end position="162"/>
    </location>
</feature>
<dbReference type="Proteomes" id="UP001283341">
    <property type="component" value="Unassembled WGS sequence"/>
</dbReference>
<feature type="compositionally biased region" description="Low complexity" evidence="1">
    <location>
        <begin position="729"/>
        <end position="742"/>
    </location>
</feature>
<feature type="region of interest" description="Disordered" evidence="1">
    <location>
        <begin position="388"/>
        <end position="457"/>
    </location>
</feature>
<organism evidence="2 3">
    <name type="scientific">Apodospora peruviana</name>
    <dbReference type="NCBI Taxonomy" id="516989"/>
    <lineage>
        <taxon>Eukaryota</taxon>
        <taxon>Fungi</taxon>
        <taxon>Dikarya</taxon>
        <taxon>Ascomycota</taxon>
        <taxon>Pezizomycotina</taxon>
        <taxon>Sordariomycetes</taxon>
        <taxon>Sordariomycetidae</taxon>
        <taxon>Sordariales</taxon>
        <taxon>Lasiosphaeriaceae</taxon>
        <taxon>Apodospora</taxon>
    </lineage>
</organism>
<reference evidence="2" key="2">
    <citation type="submission" date="2023-06" db="EMBL/GenBank/DDBJ databases">
        <authorList>
            <consortium name="Lawrence Berkeley National Laboratory"/>
            <person name="Haridas S."/>
            <person name="Hensen N."/>
            <person name="Bonometti L."/>
            <person name="Westerberg I."/>
            <person name="Brannstrom I.O."/>
            <person name="Guillou S."/>
            <person name="Cros-Aarteil S."/>
            <person name="Calhoun S."/>
            <person name="Kuo A."/>
            <person name="Mondo S."/>
            <person name="Pangilinan J."/>
            <person name="Riley R."/>
            <person name="Labutti K."/>
            <person name="Andreopoulos B."/>
            <person name="Lipzen A."/>
            <person name="Chen C."/>
            <person name="Yanf M."/>
            <person name="Daum C."/>
            <person name="Ng V."/>
            <person name="Clum A."/>
            <person name="Steindorff A."/>
            <person name="Ohm R."/>
            <person name="Martin F."/>
            <person name="Silar P."/>
            <person name="Natvig D."/>
            <person name="Lalanne C."/>
            <person name="Gautier V."/>
            <person name="Ament-Velasquez S.L."/>
            <person name="Kruys A."/>
            <person name="Hutchinson M.I."/>
            <person name="Powell A.J."/>
            <person name="Barry K."/>
            <person name="Miller A.N."/>
            <person name="Grigoriev I.V."/>
            <person name="Debuchy R."/>
            <person name="Gladieux P."/>
            <person name="Thoren M.H."/>
            <person name="Johannesson H."/>
        </authorList>
    </citation>
    <scope>NUCLEOTIDE SEQUENCE</scope>
    <source>
        <strain evidence="2">CBS 118394</strain>
    </source>
</reference>
<dbReference type="EMBL" id="JAUEDM010000006">
    <property type="protein sequence ID" value="KAK3314497.1"/>
    <property type="molecule type" value="Genomic_DNA"/>
</dbReference>
<feature type="region of interest" description="Disordered" evidence="1">
    <location>
        <begin position="1"/>
        <end position="66"/>
    </location>
</feature>
<gene>
    <name evidence="2" type="ORF">B0H66DRAFT_535412</name>
</gene>
<evidence type="ECO:0008006" key="4">
    <source>
        <dbReference type="Google" id="ProtNLM"/>
    </source>
</evidence>
<evidence type="ECO:0000313" key="2">
    <source>
        <dbReference type="EMBL" id="KAK3314497.1"/>
    </source>
</evidence>
<accession>A0AAE0HX39</accession>
<comment type="caution">
    <text evidence="2">The sequence shown here is derived from an EMBL/GenBank/DDBJ whole genome shotgun (WGS) entry which is preliminary data.</text>
</comment>
<feature type="compositionally biased region" description="Gly residues" evidence="1">
    <location>
        <begin position="412"/>
        <end position="421"/>
    </location>
</feature>
<feature type="compositionally biased region" description="Polar residues" evidence="1">
    <location>
        <begin position="207"/>
        <end position="216"/>
    </location>
</feature>
<feature type="compositionally biased region" description="Basic and acidic residues" evidence="1">
    <location>
        <begin position="240"/>
        <end position="256"/>
    </location>
</feature>
<sequence>MDPPPSHPTASSMPMAPPAGRVGRPGEVQQEPSSGPGDLPIEAASNKPSRAIAIPQPQYREPLYQRREKDIIPFQLGQRTDSIDSYTTSFRNRRTNTGWSIAASTITDLTEPSSPDGEQATFHDEPMLFEDSYASSPRPLGHSGRSVTFQTGSPGPSRSSSIAIVDPNKPRNLKRSSSPDNTPVPKHTGIRRLQDRSSSPRGGIFRRSSSINSASTGPGLIGPSRSKFARRPTFDDSEDRIDSPDLPEDRDVKAEDDTTPSKMLREVVESIPEETDQSSVKDHATPCEDVHEEAHMTDASDSTGEDIDTPSSTSSKPDDKLVQDVCGQILKHVHGVELQDLAQTGAASAAYNSVSYCLDELSHIVPATSSGSSMVMVLPIREVPTSAGNAALGNNPQIQPGSSGAHYSGFQQGIGGNGGSGPSKRSGDDKDRGSQKRSGDNNGPGGSGGGGGGKRPKVAAVEPVEDHKLSCPFRKRNPVKFNVREHQSCAVQSFPDISQLKRHVKNFHKQKSVSAFACPRCKQDMTTKEGLDNHLAVPNDQICTSQESPASHNPEDGITGRIEDVLNGRKANTKVDTWEVLWTTLFPEDHVRDIPKPDFVPPVELDEVYVRFDSPLFRQELKTRISAEETERDAGQSSHQELEEHINRVVNTCVEYAKHFIDLCRIPSENASCRPRRNRSGNSHGPRSATGVPSPIDQPAPTSVSHLGVPQLSAQPRAIPSKKSQPQRLSVSEGSLSSSVTSDRSWNHVDPDMLQTQQDLGGHFEAGGLSMYSGGQAINAEGVTGDMDDNLTLSVVTTGGGAAMTQTHLTSPASDHSGVVVPPAQVYLRGGNFQVSGSQQAQQIAATHPMMAHQHQQAELHHNRIPSAESVDSGIAFDATTRTYMRPVPAYQTQANMHMYQPGFFQGIQPGGGNPGYFQPMQQTPKLPFNMKVMQGPPAVTMPGGTIDPRTLQHNFSEPNFSPVSDNNSNNGGGIW</sequence>
<dbReference type="PANTHER" id="PTHR38166">
    <property type="entry name" value="C2H2-TYPE DOMAIN-CONTAINING PROTEIN-RELATED"/>
    <property type="match status" value="1"/>
</dbReference>
<feature type="compositionally biased region" description="Gly residues" evidence="1">
    <location>
        <begin position="442"/>
        <end position="453"/>
    </location>
</feature>
<feature type="region of interest" description="Disordered" evidence="1">
    <location>
        <begin position="957"/>
        <end position="976"/>
    </location>
</feature>
<proteinExistence type="predicted"/>
<dbReference type="PANTHER" id="PTHR38166:SF1">
    <property type="entry name" value="C2H2-TYPE DOMAIN-CONTAINING PROTEIN"/>
    <property type="match status" value="1"/>
</dbReference>
<feature type="compositionally biased region" description="Polar residues" evidence="1">
    <location>
        <begin position="388"/>
        <end position="402"/>
    </location>
</feature>
<reference evidence="2" key="1">
    <citation type="journal article" date="2023" name="Mol. Phylogenet. Evol.">
        <title>Genome-scale phylogeny and comparative genomics of the fungal order Sordariales.</title>
        <authorList>
            <person name="Hensen N."/>
            <person name="Bonometti L."/>
            <person name="Westerberg I."/>
            <person name="Brannstrom I.O."/>
            <person name="Guillou S."/>
            <person name="Cros-Aarteil S."/>
            <person name="Calhoun S."/>
            <person name="Haridas S."/>
            <person name="Kuo A."/>
            <person name="Mondo S."/>
            <person name="Pangilinan J."/>
            <person name="Riley R."/>
            <person name="LaButti K."/>
            <person name="Andreopoulos B."/>
            <person name="Lipzen A."/>
            <person name="Chen C."/>
            <person name="Yan M."/>
            <person name="Daum C."/>
            <person name="Ng V."/>
            <person name="Clum A."/>
            <person name="Steindorff A."/>
            <person name="Ohm R.A."/>
            <person name="Martin F."/>
            <person name="Silar P."/>
            <person name="Natvig D.O."/>
            <person name="Lalanne C."/>
            <person name="Gautier V."/>
            <person name="Ament-Velasquez S.L."/>
            <person name="Kruys A."/>
            <person name="Hutchinson M.I."/>
            <person name="Powell A.J."/>
            <person name="Barry K."/>
            <person name="Miller A.N."/>
            <person name="Grigoriev I.V."/>
            <person name="Debuchy R."/>
            <person name="Gladieux P."/>
            <person name="Hiltunen Thoren M."/>
            <person name="Johannesson H."/>
        </authorList>
    </citation>
    <scope>NUCLEOTIDE SEQUENCE</scope>
    <source>
        <strain evidence="2">CBS 118394</strain>
    </source>
</reference>
<feature type="compositionally biased region" description="Polar residues" evidence="1">
    <location>
        <begin position="957"/>
        <end position="970"/>
    </location>
</feature>
<feature type="region of interest" description="Disordered" evidence="1">
    <location>
        <begin position="106"/>
        <end position="319"/>
    </location>
</feature>
<dbReference type="AlphaFoldDB" id="A0AAE0HX39"/>
<keyword evidence="3" id="KW-1185">Reference proteome</keyword>
<feature type="region of interest" description="Disordered" evidence="1">
    <location>
        <begin position="671"/>
        <end position="749"/>
    </location>
</feature>
<evidence type="ECO:0000313" key="3">
    <source>
        <dbReference type="Proteomes" id="UP001283341"/>
    </source>
</evidence>
<evidence type="ECO:0000256" key="1">
    <source>
        <dbReference type="SAM" id="MobiDB-lite"/>
    </source>
</evidence>
<name>A0AAE0HX39_9PEZI</name>
<protein>
    <recommendedName>
        <fullName evidence="4">C2H2-type domain-containing protein</fullName>
    </recommendedName>
</protein>